<dbReference type="FunFam" id="2.40.70.10:FF:000024">
    <property type="entry name" value="Endothiapepsin"/>
    <property type="match status" value="1"/>
</dbReference>
<feature type="active site" evidence="12">
    <location>
        <position position="647"/>
    </location>
</feature>
<dbReference type="Pfam" id="PF00026">
    <property type="entry name" value="Asp"/>
    <property type="match status" value="1"/>
</dbReference>
<evidence type="ECO:0000313" key="17">
    <source>
        <dbReference type="Proteomes" id="UP000509510"/>
    </source>
</evidence>
<dbReference type="CDD" id="cd06097">
    <property type="entry name" value="Aspergillopepsin_like"/>
    <property type="match status" value="1"/>
</dbReference>
<dbReference type="InterPro" id="IPR001461">
    <property type="entry name" value="Aspartic_peptidase_A1"/>
</dbReference>
<dbReference type="GO" id="GO:0016592">
    <property type="term" value="C:mediator complex"/>
    <property type="evidence" value="ECO:0007669"/>
    <property type="project" value="InterPro"/>
</dbReference>
<dbReference type="PANTHER" id="PTHR47966">
    <property type="entry name" value="BETA-SITE APP-CLEAVING ENZYME, ISOFORM A-RELATED"/>
    <property type="match status" value="1"/>
</dbReference>
<feature type="region of interest" description="Disordered" evidence="14">
    <location>
        <begin position="248"/>
        <end position="267"/>
    </location>
</feature>
<dbReference type="EMBL" id="CP055898">
    <property type="protein sequence ID" value="QKX54592.1"/>
    <property type="molecule type" value="Genomic_DNA"/>
</dbReference>
<keyword evidence="8 13" id="KW-0378">Hydrolase</keyword>
<keyword evidence="5" id="KW-0964">Secreted</keyword>
<evidence type="ECO:0000256" key="1">
    <source>
        <dbReference type="ARBA" id="ARBA00004123"/>
    </source>
</evidence>
<feature type="region of interest" description="Disordered" evidence="14">
    <location>
        <begin position="78"/>
        <end position="98"/>
    </location>
</feature>
<evidence type="ECO:0000256" key="7">
    <source>
        <dbReference type="ARBA" id="ARBA00022750"/>
    </source>
</evidence>
<dbReference type="GO" id="GO:0005576">
    <property type="term" value="C:extracellular region"/>
    <property type="evidence" value="ECO:0007669"/>
    <property type="project" value="UniProtKB-SubCell"/>
</dbReference>
<dbReference type="InterPro" id="IPR033121">
    <property type="entry name" value="PEPTIDASE_A1"/>
</dbReference>
<dbReference type="GO" id="GO:0006508">
    <property type="term" value="P:proteolysis"/>
    <property type="evidence" value="ECO:0007669"/>
    <property type="project" value="UniProtKB-KW"/>
</dbReference>
<evidence type="ECO:0000256" key="12">
    <source>
        <dbReference type="PIRSR" id="PIRSR601461-1"/>
    </source>
</evidence>
<dbReference type="Proteomes" id="UP000509510">
    <property type="component" value="Chromosome I"/>
</dbReference>
<evidence type="ECO:0000256" key="4">
    <source>
        <dbReference type="ARBA" id="ARBA00008048"/>
    </source>
</evidence>
<feature type="compositionally biased region" description="Polar residues" evidence="14">
    <location>
        <begin position="83"/>
        <end position="93"/>
    </location>
</feature>
<comment type="similarity">
    <text evidence="4">Belongs to the Mediator complex subunit 27 family.</text>
</comment>
<evidence type="ECO:0000256" key="2">
    <source>
        <dbReference type="ARBA" id="ARBA00004613"/>
    </source>
</evidence>
<evidence type="ECO:0000313" key="16">
    <source>
        <dbReference type="EMBL" id="QKX54592.1"/>
    </source>
</evidence>
<keyword evidence="7 13" id="KW-0064">Aspartyl protease</keyword>
<dbReference type="FunFam" id="2.40.70.10:FF:000026">
    <property type="entry name" value="Endothiapepsin"/>
    <property type="match status" value="1"/>
</dbReference>
<keyword evidence="6 13" id="KW-0645">Protease</keyword>
<dbReference type="InterPro" id="IPR021109">
    <property type="entry name" value="Peptidase_aspartic_dom_sf"/>
</dbReference>
<dbReference type="PRINTS" id="PR00792">
    <property type="entry name" value="PEPSIN"/>
</dbReference>
<name>A0A7H8QLE5_TALRU</name>
<dbReference type="PROSITE" id="PS51767">
    <property type="entry name" value="PEPTIDASE_A1"/>
    <property type="match status" value="1"/>
</dbReference>
<dbReference type="PANTHER" id="PTHR47966:SF2">
    <property type="entry name" value="ASPERGILLOPEPSIN-1-RELATED"/>
    <property type="match status" value="1"/>
</dbReference>
<proteinExistence type="inferred from homology"/>
<reference evidence="17" key="1">
    <citation type="submission" date="2020-06" db="EMBL/GenBank/DDBJ databases">
        <title>A chromosome-scale genome assembly of Talaromyces rugulosus W13939.</title>
        <authorList>
            <person name="Wang B."/>
            <person name="Guo L."/>
            <person name="Ye K."/>
            <person name="Wang L."/>
        </authorList>
    </citation>
    <scope>NUCLEOTIDE SEQUENCE [LARGE SCALE GENOMIC DNA]</scope>
    <source>
        <strain evidence="17">W13939</strain>
    </source>
</reference>
<dbReference type="SUPFAM" id="SSF50630">
    <property type="entry name" value="Acid proteases"/>
    <property type="match status" value="1"/>
</dbReference>
<keyword evidence="17" id="KW-1185">Reference proteome</keyword>
<dbReference type="AlphaFoldDB" id="A0A7H8QLE5"/>
<keyword evidence="10" id="KW-0804">Transcription</keyword>
<evidence type="ECO:0000256" key="13">
    <source>
        <dbReference type="RuleBase" id="RU000454"/>
    </source>
</evidence>
<evidence type="ECO:0000256" key="8">
    <source>
        <dbReference type="ARBA" id="ARBA00022801"/>
    </source>
</evidence>
<dbReference type="Gene3D" id="2.40.70.10">
    <property type="entry name" value="Acid Proteases"/>
    <property type="match status" value="2"/>
</dbReference>
<evidence type="ECO:0000256" key="3">
    <source>
        <dbReference type="ARBA" id="ARBA00007447"/>
    </source>
</evidence>
<sequence length="756" mass="81458">MSKPRLSLQQNKTQNNTAATKINMNINTDQPPQLAVDWESERQLVSSLAKLQELESKIHTLRTLLPNRLLAPINPIINDHQQRSNGSNNNNALPRNPQDLNARLTKAAISGVAEVAELRALWQSPETYAIWARLTQKMKEGNGAFPQPSGMWERDYAELLKELEAEDKSLRKDGDDDDDNNNNKGEGLERGQQSDITGWKAIVESFQQRQLPHFRIATSKTSSSVLLVHLGLAGIAFELEQAAATSSSDSSTAEWRVSTHSSSSSRPVSRLETAIVQQLNARQRKWDLRYLLVCPLFYILRAGKKLTSQEMILAYSDIRRSPCKKCNMMTDSQAQLPIVRRAVDSDAVDNKNNMNEGKVETMAIFKTAISLAGLSAIAAALPATPASQGFSLNQVAVPKTVARHPAAHLAKAYSKYGAAVPNHVAAAAAATGSVVTTPGEDEALYITKITVGSDTLNIDIDTGSADLWAFSSLTPASERKGHNYYTPGDNAEKVSGASWDISYGDGSSASGDVYKDTVKVGGVSFDKQAIEVATKASSSFTDDTAIDGLLGLAFSSINTVSPSPEKTFFDNIKDSLSKPIFGVLLKHGAPGVYDFGFADDSKYTGDIAYTDVDDSEGFWSFTADGYSIGSSSEEAVFASESLTGIADTGTTLLLLDDTVVDAYYKKVDGAKYDSTQGGYVFPSSTTPPDLSFKIGDYTATIPGEYIGFAAVDSSNTYGGLQSNSGIGLSIFGDIFLKSQYVVFDSEGPQIGFAAQK</sequence>
<evidence type="ECO:0000256" key="5">
    <source>
        <dbReference type="ARBA" id="ARBA00022525"/>
    </source>
</evidence>
<dbReference type="PROSITE" id="PS00141">
    <property type="entry name" value="ASP_PROTEASE"/>
    <property type="match status" value="1"/>
</dbReference>
<dbReference type="GO" id="GO:0004190">
    <property type="term" value="F:aspartic-type endopeptidase activity"/>
    <property type="evidence" value="ECO:0007669"/>
    <property type="project" value="UniProtKB-KW"/>
</dbReference>
<gene>
    <name evidence="16" type="ORF">TRUGW13939_01680</name>
</gene>
<comment type="similarity">
    <text evidence="3 13">Belongs to the peptidase A1 family.</text>
</comment>
<organism evidence="16 17">
    <name type="scientific">Talaromyces rugulosus</name>
    <name type="common">Penicillium rugulosum</name>
    <dbReference type="NCBI Taxonomy" id="121627"/>
    <lineage>
        <taxon>Eukaryota</taxon>
        <taxon>Fungi</taxon>
        <taxon>Dikarya</taxon>
        <taxon>Ascomycota</taxon>
        <taxon>Pezizomycotina</taxon>
        <taxon>Eurotiomycetes</taxon>
        <taxon>Eurotiomycetidae</taxon>
        <taxon>Eurotiales</taxon>
        <taxon>Trichocomaceae</taxon>
        <taxon>Talaromyces</taxon>
        <taxon>Talaromyces sect. Islandici</taxon>
    </lineage>
</organism>
<accession>A0A7H8QLE5</accession>
<evidence type="ECO:0000256" key="9">
    <source>
        <dbReference type="ARBA" id="ARBA00023015"/>
    </source>
</evidence>
<evidence type="ECO:0000256" key="11">
    <source>
        <dbReference type="ARBA" id="ARBA00023242"/>
    </source>
</evidence>
<dbReference type="InterPro" id="IPR034163">
    <property type="entry name" value="Aspergillopepsin-like_cat_dom"/>
</dbReference>
<dbReference type="RefSeq" id="XP_035340771.1">
    <property type="nucleotide sequence ID" value="XM_035484878.1"/>
</dbReference>
<evidence type="ECO:0000256" key="10">
    <source>
        <dbReference type="ARBA" id="ARBA00023163"/>
    </source>
</evidence>
<keyword evidence="11" id="KW-0539">Nucleus</keyword>
<dbReference type="Pfam" id="PF11571">
    <property type="entry name" value="Med27"/>
    <property type="match status" value="1"/>
</dbReference>
<dbReference type="GeneID" id="55989190"/>
<feature type="domain" description="Peptidase A1" evidence="15">
    <location>
        <begin position="445"/>
        <end position="753"/>
    </location>
</feature>
<evidence type="ECO:0000256" key="14">
    <source>
        <dbReference type="SAM" id="MobiDB-lite"/>
    </source>
</evidence>
<keyword evidence="9" id="KW-0805">Transcription regulation</keyword>
<dbReference type="InterPro" id="IPR001969">
    <property type="entry name" value="Aspartic_peptidase_AS"/>
</dbReference>
<protein>
    <recommendedName>
        <fullName evidence="15">Peptidase A1 domain-containing protein</fullName>
    </recommendedName>
</protein>
<dbReference type="OrthoDB" id="2747330at2759"/>
<evidence type="ECO:0000256" key="6">
    <source>
        <dbReference type="ARBA" id="ARBA00022670"/>
    </source>
</evidence>
<feature type="region of interest" description="Disordered" evidence="14">
    <location>
        <begin position="169"/>
        <end position="192"/>
    </location>
</feature>
<dbReference type="KEGG" id="trg:TRUGW13939_01680"/>
<feature type="active site" evidence="12">
    <location>
        <position position="461"/>
    </location>
</feature>
<dbReference type="InterPro" id="IPR021627">
    <property type="entry name" value="Mediator_Med27"/>
</dbReference>
<evidence type="ECO:0000259" key="15">
    <source>
        <dbReference type="PROSITE" id="PS51767"/>
    </source>
</evidence>
<comment type="subcellular location">
    <subcellularLocation>
        <location evidence="1">Nucleus</location>
    </subcellularLocation>
    <subcellularLocation>
        <location evidence="2">Secreted</location>
    </subcellularLocation>
</comment>